<feature type="region of interest" description="Disordered" evidence="1">
    <location>
        <begin position="538"/>
        <end position="560"/>
    </location>
</feature>
<organism evidence="3 4">
    <name type="scientific">Catharus ustulatus</name>
    <name type="common">Russet-backed thrush</name>
    <name type="synonym">Hylocichla ustulatus</name>
    <dbReference type="NCBI Taxonomy" id="91951"/>
    <lineage>
        <taxon>Eukaryota</taxon>
        <taxon>Metazoa</taxon>
        <taxon>Chordata</taxon>
        <taxon>Craniata</taxon>
        <taxon>Vertebrata</taxon>
        <taxon>Euteleostomi</taxon>
        <taxon>Archelosauria</taxon>
        <taxon>Archosauria</taxon>
        <taxon>Dinosauria</taxon>
        <taxon>Saurischia</taxon>
        <taxon>Theropoda</taxon>
        <taxon>Coelurosauria</taxon>
        <taxon>Aves</taxon>
        <taxon>Neognathae</taxon>
        <taxon>Neoaves</taxon>
        <taxon>Telluraves</taxon>
        <taxon>Australaves</taxon>
        <taxon>Passeriformes</taxon>
        <taxon>Turdidae</taxon>
        <taxon>Catharus</taxon>
    </lineage>
</organism>
<evidence type="ECO:0000259" key="2">
    <source>
        <dbReference type="Pfam" id="PF03399"/>
    </source>
</evidence>
<dbReference type="Ensembl" id="ENSCUST00005009385.1">
    <property type="protein sequence ID" value="ENSCUSP00005009013.1"/>
    <property type="gene ID" value="ENSCUSG00005005615.1"/>
</dbReference>
<accession>A0A8C3U582</accession>
<reference evidence="3" key="2">
    <citation type="submission" date="2025-08" db="UniProtKB">
        <authorList>
            <consortium name="Ensembl"/>
        </authorList>
    </citation>
    <scope>IDENTIFICATION</scope>
</reference>
<keyword evidence="4" id="KW-1185">Reference proteome</keyword>
<feature type="region of interest" description="Disordered" evidence="1">
    <location>
        <begin position="1"/>
        <end position="66"/>
    </location>
</feature>
<feature type="compositionally biased region" description="Low complexity" evidence="1">
    <location>
        <begin position="195"/>
        <end position="210"/>
    </location>
</feature>
<evidence type="ECO:0000313" key="4">
    <source>
        <dbReference type="Proteomes" id="UP000694563"/>
    </source>
</evidence>
<feature type="compositionally biased region" description="Pro residues" evidence="1">
    <location>
        <begin position="1"/>
        <end position="10"/>
    </location>
</feature>
<feature type="region of interest" description="Disordered" evidence="1">
    <location>
        <begin position="587"/>
        <end position="627"/>
    </location>
</feature>
<feature type="compositionally biased region" description="Basic and acidic residues" evidence="1">
    <location>
        <begin position="511"/>
        <end position="523"/>
    </location>
</feature>
<reference evidence="3" key="1">
    <citation type="submission" date="2020-10" db="EMBL/GenBank/DDBJ databases">
        <title>Catharus ustulatus (Swainson's thrush) genome, bCatUst1, primary haplotype v2.</title>
        <authorList>
            <person name="Delmore K."/>
            <person name="Vafadar M."/>
            <person name="Formenti G."/>
            <person name="Chow W."/>
            <person name="Pelan S."/>
            <person name="Howe K."/>
            <person name="Rhie A."/>
            <person name="Mountcastle J."/>
            <person name="Haase B."/>
            <person name="Fedrigo O."/>
            <person name="Jarvis E.D."/>
        </authorList>
    </citation>
    <scope>NUCLEOTIDE SEQUENCE [LARGE SCALE GENOMIC DNA]</scope>
</reference>
<dbReference type="Gene3D" id="1.25.40.990">
    <property type="match status" value="1"/>
</dbReference>
<protein>
    <submittedName>
        <fullName evidence="3">Leukocyte receptor cluster member 8</fullName>
    </submittedName>
</protein>
<proteinExistence type="predicted"/>
<sequence length="627" mass="68272">SSQKQPPNPPQTQILLLQGPQNPPKRQTRGLAPRDEGPEPPKSPSNPPDHPPKRSAPRGKPEDWPPEMKAYVQRCFTACESEEDKDRTEKLLKELLQARLQDGSAFTIDWSREPLPGLPRSGPPSPKKKRWELPQPRPSPAPGPPQTPPQRPPGSGGPPQPPRGGPRARGGGGGGAGGAFPTKFGNRNVFMKENSSSSSSSSRSRSSSRSPGRHCRRRPDPCPPRRPRRRGAAEPEDPERELRRQRRAQRFQNPKKPQKGATPPSPPGPGPDGLDWDQLKISGTCQEVTKRYLRLTCAPDPATVRPVPVLRQALALVRSHWAQHRDYAWACEQLKSLRQDLTVQGVRTEFTVEVYETHARIALEKGDHEEFNQCQTQLKALYGESLPGCVGEFTAYRILYCMFTNNSGELTTELALLPPSLRSDPSVSHALALRAAWALGLYSRFFRLHGSAPAMAPRLIDLFAERERRRALRALIKAGTQPGERTQTGQGDIGDMCDTARSGSVPCAPSSRREWGWGDKGDIGDTGAVPCTPSSRHEWGWGHGGGTLGTLGTQPGQGLRPACPHQGVSGAGDIGDMGGHWGHRSGVMGGHRQGRGTQVRGHSQGRGHGQVRGHTEGTQPGEGDTAR</sequence>
<dbReference type="AlphaFoldDB" id="A0A8C3U582"/>
<feature type="region of interest" description="Disordered" evidence="1">
    <location>
        <begin position="100"/>
        <end position="278"/>
    </location>
</feature>
<feature type="compositionally biased region" description="Low complexity" evidence="1">
    <location>
        <begin position="250"/>
        <end position="262"/>
    </location>
</feature>
<dbReference type="GO" id="GO:0005634">
    <property type="term" value="C:nucleus"/>
    <property type="evidence" value="ECO:0007669"/>
    <property type="project" value="TreeGrafter"/>
</dbReference>
<evidence type="ECO:0000313" key="3">
    <source>
        <dbReference type="Ensembl" id="ENSCUSP00005009013.1"/>
    </source>
</evidence>
<dbReference type="InterPro" id="IPR045107">
    <property type="entry name" value="SAC3/GANP/THP3"/>
</dbReference>
<feature type="domain" description="SAC3/GANP/THP3 conserved" evidence="2">
    <location>
        <begin position="290"/>
        <end position="481"/>
    </location>
</feature>
<feature type="compositionally biased region" description="Low complexity" evidence="1">
    <location>
        <begin position="550"/>
        <end position="559"/>
    </location>
</feature>
<feature type="region of interest" description="Disordered" evidence="1">
    <location>
        <begin position="501"/>
        <end position="523"/>
    </location>
</feature>
<reference evidence="3" key="3">
    <citation type="submission" date="2025-09" db="UniProtKB">
        <authorList>
            <consortium name="Ensembl"/>
        </authorList>
    </citation>
    <scope>IDENTIFICATION</scope>
</reference>
<name>A0A8C3U582_CATUS</name>
<evidence type="ECO:0000256" key="1">
    <source>
        <dbReference type="SAM" id="MobiDB-lite"/>
    </source>
</evidence>
<dbReference type="InterPro" id="IPR005062">
    <property type="entry name" value="SAC3/GANP/THP3_conserved"/>
</dbReference>
<dbReference type="Pfam" id="PF03399">
    <property type="entry name" value="SAC3_GANP"/>
    <property type="match status" value="1"/>
</dbReference>
<feature type="compositionally biased region" description="Pro residues" evidence="1">
    <location>
        <begin position="135"/>
        <end position="164"/>
    </location>
</feature>
<dbReference type="Proteomes" id="UP000694563">
    <property type="component" value="Chromosome 35"/>
</dbReference>
<feature type="compositionally biased region" description="Gly residues" evidence="1">
    <location>
        <begin position="167"/>
        <end position="178"/>
    </location>
</feature>
<dbReference type="PANTHER" id="PTHR12436:SF4">
    <property type="entry name" value="LEUKOCYTE RECEPTOR CLUSTER MEMBER 8"/>
    <property type="match status" value="1"/>
</dbReference>
<feature type="compositionally biased region" description="Pro residues" evidence="1">
    <location>
        <begin position="40"/>
        <end position="49"/>
    </location>
</feature>
<dbReference type="PANTHER" id="PTHR12436">
    <property type="entry name" value="80 KDA MCM3-ASSOCIATED PROTEIN"/>
    <property type="match status" value="1"/>
</dbReference>